<protein>
    <submittedName>
        <fullName evidence="3">Uncharacterized protein</fullName>
    </submittedName>
</protein>
<accession>A0A5N5JG66</accession>
<evidence type="ECO:0000313" key="4">
    <source>
        <dbReference type="Proteomes" id="UP000326939"/>
    </source>
</evidence>
<keyword evidence="4" id="KW-1185">Reference proteome</keyword>
<dbReference type="PANTHER" id="PTHR37206:SF4">
    <property type="entry name" value="TRANSMEMBRANE PROTEIN"/>
    <property type="match status" value="1"/>
</dbReference>
<keyword evidence="2" id="KW-0472">Membrane</keyword>
<gene>
    <name evidence="3" type="ORF">DKX38_026993</name>
</gene>
<evidence type="ECO:0000313" key="3">
    <source>
        <dbReference type="EMBL" id="KAB5516345.1"/>
    </source>
</evidence>
<feature type="region of interest" description="Disordered" evidence="1">
    <location>
        <begin position="1"/>
        <end position="21"/>
    </location>
</feature>
<reference evidence="4" key="1">
    <citation type="journal article" date="2019" name="Gigascience">
        <title>De novo genome assembly of the endangered Acer yangbiense, a plant species with extremely small populations endemic to Yunnan Province, China.</title>
        <authorList>
            <person name="Yang J."/>
            <person name="Wariss H.M."/>
            <person name="Tao L."/>
            <person name="Zhang R."/>
            <person name="Yun Q."/>
            <person name="Hollingsworth P."/>
            <person name="Dao Z."/>
            <person name="Luo G."/>
            <person name="Guo H."/>
            <person name="Ma Y."/>
            <person name="Sun W."/>
        </authorList>
    </citation>
    <scope>NUCLEOTIDE SEQUENCE [LARGE SCALE GENOMIC DNA]</scope>
    <source>
        <strain evidence="4">cv. br00</strain>
    </source>
</reference>
<comment type="caution">
    <text evidence="3">The sequence shown here is derived from an EMBL/GenBank/DDBJ whole genome shotgun (WGS) entry which is preliminary data.</text>
</comment>
<evidence type="ECO:0000256" key="2">
    <source>
        <dbReference type="SAM" id="Phobius"/>
    </source>
</evidence>
<keyword evidence="2" id="KW-1133">Transmembrane helix</keyword>
<organism evidence="3 4">
    <name type="scientific">Salix brachista</name>
    <dbReference type="NCBI Taxonomy" id="2182728"/>
    <lineage>
        <taxon>Eukaryota</taxon>
        <taxon>Viridiplantae</taxon>
        <taxon>Streptophyta</taxon>
        <taxon>Embryophyta</taxon>
        <taxon>Tracheophyta</taxon>
        <taxon>Spermatophyta</taxon>
        <taxon>Magnoliopsida</taxon>
        <taxon>eudicotyledons</taxon>
        <taxon>Gunneridae</taxon>
        <taxon>Pentapetalae</taxon>
        <taxon>rosids</taxon>
        <taxon>fabids</taxon>
        <taxon>Malpighiales</taxon>
        <taxon>Salicaceae</taxon>
        <taxon>Saliceae</taxon>
        <taxon>Salix</taxon>
    </lineage>
</organism>
<dbReference type="EMBL" id="VDCV01000017">
    <property type="protein sequence ID" value="KAB5516345.1"/>
    <property type="molecule type" value="Genomic_DNA"/>
</dbReference>
<evidence type="ECO:0000256" key="1">
    <source>
        <dbReference type="SAM" id="MobiDB-lite"/>
    </source>
</evidence>
<name>A0A5N5JG66_9ROSI</name>
<dbReference type="AlphaFoldDB" id="A0A5N5JG66"/>
<feature type="transmembrane region" description="Helical" evidence="2">
    <location>
        <begin position="117"/>
        <end position="137"/>
    </location>
</feature>
<feature type="compositionally biased region" description="Polar residues" evidence="1">
    <location>
        <begin position="9"/>
        <end position="20"/>
    </location>
</feature>
<dbReference type="PANTHER" id="PTHR37206">
    <property type="entry name" value="TRANSMEMBRANE PROTEIN"/>
    <property type="match status" value="1"/>
</dbReference>
<sequence length="201" mass="22787">MEGDKSFNEWEQIQSPTNQSREWEMVAFEDNRNHRQADLSIFPPNNHEGLQIPQPPPESQTIPGQPCSSAVSNVKAEKIAGSASMPQGERNGIGKLLRSGGFWIASRVHYYVIYRGGFRSIASLTVLAAAVLIFSRFRRWSKWIQEERQNHLILRLKEKDQVPLSPFGFLSALTISQLSLQIAQMKEMLLSRRKVAVIRVG</sequence>
<proteinExistence type="predicted"/>
<keyword evidence="2" id="KW-0812">Transmembrane</keyword>
<dbReference type="Proteomes" id="UP000326939">
    <property type="component" value="Chromosome 17"/>
</dbReference>